<dbReference type="EMBL" id="CAEZXX010000077">
    <property type="protein sequence ID" value="CAB4712120.1"/>
    <property type="molecule type" value="Genomic_DNA"/>
</dbReference>
<feature type="domain" description="Core-binding (CB)" evidence="5">
    <location>
        <begin position="66"/>
        <end position="159"/>
    </location>
</feature>
<evidence type="ECO:0000256" key="3">
    <source>
        <dbReference type="ARBA" id="ARBA00023172"/>
    </source>
</evidence>
<dbReference type="Pfam" id="PF00589">
    <property type="entry name" value="Phage_integrase"/>
    <property type="match status" value="1"/>
</dbReference>
<keyword evidence="3" id="KW-0233">DNA recombination</keyword>
<dbReference type="PANTHER" id="PTHR30349:SF64">
    <property type="entry name" value="PROPHAGE INTEGRASE INTD-RELATED"/>
    <property type="match status" value="1"/>
</dbReference>
<dbReference type="InterPro" id="IPR044068">
    <property type="entry name" value="CB"/>
</dbReference>
<protein>
    <submittedName>
        <fullName evidence="6">Unannotated protein</fullName>
    </submittedName>
</protein>
<dbReference type="Pfam" id="PF14657">
    <property type="entry name" value="Arm-DNA-bind_4"/>
    <property type="match status" value="1"/>
</dbReference>
<dbReference type="PROSITE" id="PS51900">
    <property type="entry name" value="CB"/>
    <property type="match status" value="1"/>
</dbReference>
<dbReference type="CDD" id="cd01189">
    <property type="entry name" value="INT_ICEBs1_C_like"/>
    <property type="match status" value="1"/>
</dbReference>
<evidence type="ECO:0000259" key="4">
    <source>
        <dbReference type="PROSITE" id="PS51898"/>
    </source>
</evidence>
<keyword evidence="2" id="KW-0238">DNA-binding</keyword>
<dbReference type="AlphaFoldDB" id="A0A6J6QJU0"/>
<dbReference type="GO" id="GO:0006310">
    <property type="term" value="P:DNA recombination"/>
    <property type="evidence" value="ECO:0007669"/>
    <property type="project" value="UniProtKB-KW"/>
</dbReference>
<dbReference type="InterPro" id="IPR011010">
    <property type="entry name" value="DNA_brk_join_enz"/>
</dbReference>
<dbReference type="SUPFAM" id="SSF56349">
    <property type="entry name" value="DNA breaking-rejoining enzymes"/>
    <property type="match status" value="1"/>
</dbReference>
<dbReference type="InterPro" id="IPR028259">
    <property type="entry name" value="AP2-like_int_N"/>
</dbReference>
<evidence type="ECO:0000259" key="5">
    <source>
        <dbReference type="PROSITE" id="PS51900"/>
    </source>
</evidence>
<comment type="similarity">
    <text evidence="1">Belongs to the 'phage' integrase family.</text>
</comment>
<dbReference type="Gene3D" id="1.10.150.130">
    <property type="match status" value="1"/>
</dbReference>
<dbReference type="PANTHER" id="PTHR30349">
    <property type="entry name" value="PHAGE INTEGRASE-RELATED"/>
    <property type="match status" value="1"/>
</dbReference>
<gene>
    <name evidence="6" type="ORF">UFOPK2602_01221</name>
</gene>
<dbReference type="PROSITE" id="PS51898">
    <property type="entry name" value="TYR_RECOMBINASE"/>
    <property type="match status" value="1"/>
</dbReference>
<name>A0A6J6QJU0_9ZZZZ</name>
<evidence type="ECO:0000313" key="6">
    <source>
        <dbReference type="EMBL" id="CAB4712120.1"/>
    </source>
</evidence>
<dbReference type="InterPro" id="IPR002104">
    <property type="entry name" value="Integrase_catalytic"/>
</dbReference>
<proteinExistence type="inferred from homology"/>
<dbReference type="Gene3D" id="1.10.443.10">
    <property type="entry name" value="Intergrase catalytic core"/>
    <property type="match status" value="1"/>
</dbReference>
<organism evidence="6">
    <name type="scientific">freshwater metagenome</name>
    <dbReference type="NCBI Taxonomy" id="449393"/>
    <lineage>
        <taxon>unclassified sequences</taxon>
        <taxon>metagenomes</taxon>
        <taxon>ecological metagenomes</taxon>
    </lineage>
</organism>
<dbReference type="GO" id="GO:0015074">
    <property type="term" value="P:DNA integration"/>
    <property type="evidence" value="ECO:0007669"/>
    <property type="project" value="UniProtKB-KW"/>
</dbReference>
<dbReference type="InterPro" id="IPR010998">
    <property type="entry name" value="Integrase_recombinase_N"/>
</dbReference>
<evidence type="ECO:0000256" key="2">
    <source>
        <dbReference type="ARBA" id="ARBA00023125"/>
    </source>
</evidence>
<evidence type="ECO:0000256" key="1">
    <source>
        <dbReference type="ARBA" id="ARBA00008857"/>
    </source>
</evidence>
<sequence length="386" mass="42799">MSSQGSVRKDPKTGLWRFVIDIPRQNGKRQQVKRSGFRTKKEADQELAKIVADSARGTFHRPTNVTLGEFLIDEWLPAKALTLRPSTLTSYRQLVNCYAVPNLGGAKLAEVDGSMLNKLYADLARSGRTERIEKNGAGLSPKTIRNLHGLFAKAFSDAVRWNRIVRNPCDAADAPRYRSPEMSAWSTEELQQFLQSTTEHRWHAIFRLAATTGLRRGEILGLRWQDVDIEACTITVRRTQIRHGKIVETSTPKTERGNRTINVGAANIAALKQWKSAQATERLRMGSGWRDLGGHLVTLPDGTLPNPESFSNLFKKLVKQAGLTEIRLHDLRHTCATALLAAGVPVKVVSQRLGHADVGVTLKTYAHVMPGDDADAARRIEAALGF</sequence>
<feature type="domain" description="Tyr recombinase" evidence="4">
    <location>
        <begin position="180"/>
        <end position="378"/>
    </location>
</feature>
<dbReference type="InterPro" id="IPR050090">
    <property type="entry name" value="Tyrosine_recombinase_XerCD"/>
</dbReference>
<accession>A0A6J6QJU0</accession>
<dbReference type="InterPro" id="IPR013762">
    <property type="entry name" value="Integrase-like_cat_sf"/>
</dbReference>
<dbReference type="GO" id="GO:0003677">
    <property type="term" value="F:DNA binding"/>
    <property type="evidence" value="ECO:0007669"/>
    <property type="project" value="UniProtKB-KW"/>
</dbReference>
<reference evidence="6" key="1">
    <citation type="submission" date="2020-05" db="EMBL/GenBank/DDBJ databases">
        <authorList>
            <person name="Chiriac C."/>
            <person name="Salcher M."/>
            <person name="Ghai R."/>
            <person name="Kavagutti S V."/>
        </authorList>
    </citation>
    <scope>NUCLEOTIDE SEQUENCE</scope>
</reference>